<dbReference type="AlphaFoldDB" id="A0AA85IR17"/>
<evidence type="ECO:0000256" key="2">
    <source>
        <dbReference type="ARBA" id="ARBA00022490"/>
    </source>
</evidence>
<proteinExistence type="inferred from homology"/>
<evidence type="ECO:0000256" key="7">
    <source>
        <dbReference type="ARBA" id="ARBA00033769"/>
    </source>
</evidence>
<dbReference type="GO" id="GO:0005874">
    <property type="term" value="C:microtubule"/>
    <property type="evidence" value="ECO:0007669"/>
    <property type="project" value="UniProtKB-KW"/>
</dbReference>
<evidence type="ECO:0000313" key="9">
    <source>
        <dbReference type="Proteomes" id="UP000050795"/>
    </source>
</evidence>
<comment type="subcellular location">
    <subcellularLocation>
        <location evidence="1">Cytoplasm</location>
        <location evidence="1">Cytoskeleton</location>
        <location evidence="1">Microtubule organizing center</location>
        <location evidence="1">Centrosome</location>
        <location evidence="1">Centriolar satellite</location>
    </subcellularLocation>
</comment>
<reference evidence="10" key="2">
    <citation type="submission" date="2023-11" db="UniProtKB">
        <authorList>
            <consortium name="WormBaseParasite"/>
        </authorList>
    </citation>
    <scope>IDENTIFICATION</scope>
</reference>
<keyword evidence="4" id="KW-0493">Microtubule</keyword>
<dbReference type="GO" id="GO:0034451">
    <property type="term" value="C:centriolar satellite"/>
    <property type="evidence" value="ECO:0007669"/>
    <property type="project" value="UniProtKB-SubCell"/>
</dbReference>
<evidence type="ECO:0000256" key="4">
    <source>
        <dbReference type="ARBA" id="ARBA00022701"/>
    </source>
</evidence>
<protein>
    <recommendedName>
        <fullName evidence="7">Centriolar satellite-associated tubulin polyglutamylase complex regulator 1</fullName>
    </recommendedName>
</protein>
<evidence type="ECO:0000313" key="10">
    <source>
        <dbReference type="WBParaSite" id="TREG1_105930.1"/>
    </source>
</evidence>
<accession>A0AA85IR17</accession>
<evidence type="ECO:0000256" key="6">
    <source>
        <dbReference type="ARBA" id="ARBA00033750"/>
    </source>
</evidence>
<sequence>MPNNLNLISLLANNTLPQIVENDQCVLNFVRVHKNGRDIKVGTRYLFNFFFSTSDDLDVYLSDIVNQLLYARDTEDKINLKQILSNYFEHVINGTHTILREFKYISAIPYNRITFLFNLWNSFTSFKEKDITVEEFYTLVQLLCSDFPNEILSYCQKILNIDNKSTNVYPYLDIFCVFHESEITLNKDENHTLEVVDESDLSNHHYNGHRSTVTECCFKSSIIKQLPDKYVNTLEFRNFTRDMYNNSTFILPPKSVMCVCAKEFLLHSRFNIYSLFSSLATDHLLITEIGFPQVHGSSKLSPHHV</sequence>
<name>A0AA85IR17_TRIRE</name>
<comment type="similarity">
    <text evidence="6">Belongs to the CSTPP1 family.</text>
</comment>
<dbReference type="PANTHER" id="PTHR34252">
    <property type="entry name" value="UPF0705 PROTEIN C11ORF49"/>
    <property type="match status" value="1"/>
</dbReference>
<keyword evidence="3" id="KW-0597">Phosphoprotein</keyword>
<dbReference type="InterPro" id="IPR038968">
    <property type="entry name" value="CSTPP1"/>
</dbReference>
<keyword evidence="9" id="KW-1185">Reference proteome</keyword>
<evidence type="ECO:0000256" key="1">
    <source>
        <dbReference type="ARBA" id="ARBA00004607"/>
    </source>
</evidence>
<dbReference type="PANTHER" id="PTHR34252:SF1">
    <property type="entry name" value="CENTRIOLAR SATELLITE-ASSOCIATED TUBULIN POLYGLUTAMYLASE COMPLEX REGULATOR 1"/>
    <property type="match status" value="1"/>
</dbReference>
<reference evidence="9" key="1">
    <citation type="submission" date="2022-06" db="EMBL/GenBank/DDBJ databases">
        <authorList>
            <person name="Berger JAMES D."/>
            <person name="Berger JAMES D."/>
        </authorList>
    </citation>
    <scope>NUCLEOTIDE SEQUENCE [LARGE SCALE GENOMIC DNA]</scope>
</reference>
<evidence type="ECO:0000256" key="3">
    <source>
        <dbReference type="ARBA" id="ARBA00022553"/>
    </source>
</evidence>
<evidence type="ECO:0000256" key="8">
    <source>
        <dbReference type="ARBA" id="ARBA00045673"/>
    </source>
</evidence>
<keyword evidence="5" id="KW-0206">Cytoskeleton</keyword>
<evidence type="ECO:0000256" key="5">
    <source>
        <dbReference type="ARBA" id="ARBA00023212"/>
    </source>
</evidence>
<dbReference type="Proteomes" id="UP000050795">
    <property type="component" value="Unassembled WGS sequence"/>
</dbReference>
<keyword evidence="2" id="KW-0963">Cytoplasm</keyword>
<comment type="function">
    <text evidence="8">Regulator of the tubulin polyglutamylase complex (TPGC) that controls cytoskeletal organization, nuclear shape, and cilium disassembly by balancing microtubule and actin assembly. Regulates the assembly and stability of the TPGC and thereby modulates polyglutamylation of the microtubule, which antagonizes MAP4 binding.</text>
</comment>
<dbReference type="WBParaSite" id="TREG1_105930.1">
    <property type="protein sequence ID" value="TREG1_105930.1"/>
    <property type="gene ID" value="TREG1_105930"/>
</dbReference>
<organism evidence="9 10">
    <name type="scientific">Trichobilharzia regenti</name>
    <name type="common">Nasal bird schistosome</name>
    <dbReference type="NCBI Taxonomy" id="157069"/>
    <lineage>
        <taxon>Eukaryota</taxon>
        <taxon>Metazoa</taxon>
        <taxon>Spiralia</taxon>
        <taxon>Lophotrochozoa</taxon>
        <taxon>Platyhelminthes</taxon>
        <taxon>Trematoda</taxon>
        <taxon>Digenea</taxon>
        <taxon>Strigeidida</taxon>
        <taxon>Schistosomatoidea</taxon>
        <taxon>Schistosomatidae</taxon>
        <taxon>Trichobilharzia</taxon>
    </lineage>
</organism>